<organism evidence="5">
    <name type="scientific">Tanacetum cinerariifolium</name>
    <name type="common">Dalmatian daisy</name>
    <name type="synonym">Chrysanthemum cinerariifolium</name>
    <dbReference type="NCBI Taxonomy" id="118510"/>
    <lineage>
        <taxon>Eukaryota</taxon>
        <taxon>Viridiplantae</taxon>
        <taxon>Streptophyta</taxon>
        <taxon>Embryophyta</taxon>
        <taxon>Tracheophyta</taxon>
        <taxon>Spermatophyta</taxon>
        <taxon>Magnoliopsida</taxon>
        <taxon>eudicotyledons</taxon>
        <taxon>Gunneridae</taxon>
        <taxon>Pentapetalae</taxon>
        <taxon>asterids</taxon>
        <taxon>campanulids</taxon>
        <taxon>Asterales</taxon>
        <taxon>Asteraceae</taxon>
        <taxon>Asteroideae</taxon>
        <taxon>Anthemideae</taxon>
        <taxon>Anthemidinae</taxon>
        <taxon>Tanacetum</taxon>
    </lineage>
</organism>
<dbReference type="InterPro" id="IPR013103">
    <property type="entry name" value="RVT_2"/>
</dbReference>
<dbReference type="InterPro" id="IPR036397">
    <property type="entry name" value="RNaseH_sf"/>
</dbReference>
<feature type="compositionally biased region" description="Basic and acidic residues" evidence="3">
    <location>
        <begin position="275"/>
        <end position="315"/>
    </location>
</feature>
<evidence type="ECO:0000313" key="5">
    <source>
        <dbReference type="EMBL" id="GEY18003.1"/>
    </source>
</evidence>
<evidence type="ECO:0000256" key="1">
    <source>
        <dbReference type="ARBA" id="ARBA00022723"/>
    </source>
</evidence>
<dbReference type="InterPro" id="IPR039537">
    <property type="entry name" value="Retrotran_Ty1/copia-like"/>
</dbReference>
<keyword evidence="2" id="KW-0378">Hydrolase</keyword>
<name>A0A699HJ41_TANCI</name>
<dbReference type="PANTHER" id="PTHR42648">
    <property type="entry name" value="TRANSPOSASE, PUTATIVE-RELATED"/>
    <property type="match status" value="1"/>
</dbReference>
<sequence length="495" mass="56731">MYYLVVTDDYSRLTWVFLLASKDETSAILKTFIIGIENLVDHKVKVIRCDNGTEFKNREMKGTKACDDEQEWRQYLMVNEDPRQESECKDQEKEDNVNITNNVNVVGANRLNVIGTNTNNKPPFDPEMPDLEDISTFNFLSDHEDDDEEADMNNLDITIQVSLVATTRIHKDQPLDKVIHALKDLSLIEAMQEELLQFKLQEVWTLVDLPYGKELLALNGSSKTRRIKEEKIQIKNLVDHKVKVIRCDNETGFKNREMNQFCTQSNGFTGTKASDNADPKSSHDDGSKPSSNDGKKVDEDLRKENKCKDQEKKDNVNSNNNVNIVSSTINVVGTNKDNELPFDQNMPSLENVSIFNFLNDDEDDERTKKVIHALKDPSWIEAMQAELLQFKLQEVWNLVDLPNGKRTIGTKWVLLNKNDEKGIMIRNKARLVTQGHTQGEGIDYDEVFAPIARIEAIRLFLAYASFKDCMVYKMDVKSAFLYGKIEEEVYVCQPP</sequence>
<gene>
    <name evidence="5" type="ORF">Tci_389977</name>
</gene>
<feature type="domain" description="Reverse transcriptase Ty1/copia-type" evidence="4">
    <location>
        <begin position="394"/>
        <end position="495"/>
    </location>
</feature>
<dbReference type="AlphaFoldDB" id="A0A699HJ41"/>
<reference evidence="5" key="1">
    <citation type="journal article" date="2019" name="Sci. Rep.">
        <title>Draft genome of Tanacetum cinerariifolium, the natural source of mosquito coil.</title>
        <authorList>
            <person name="Yamashiro T."/>
            <person name="Shiraishi A."/>
            <person name="Satake H."/>
            <person name="Nakayama K."/>
        </authorList>
    </citation>
    <scope>NUCLEOTIDE SEQUENCE</scope>
</reference>
<evidence type="ECO:0000256" key="2">
    <source>
        <dbReference type="ARBA" id="ARBA00022801"/>
    </source>
</evidence>
<dbReference type="Pfam" id="PF07727">
    <property type="entry name" value="RVT_2"/>
    <property type="match status" value="1"/>
</dbReference>
<dbReference type="GO" id="GO:0003676">
    <property type="term" value="F:nucleic acid binding"/>
    <property type="evidence" value="ECO:0007669"/>
    <property type="project" value="InterPro"/>
</dbReference>
<feature type="region of interest" description="Disordered" evidence="3">
    <location>
        <begin position="269"/>
        <end position="321"/>
    </location>
</feature>
<dbReference type="InterPro" id="IPR012337">
    <property type="entry name" value="RNaseH-like_sf"/>
</dbReference>
<protein>
    <submittedName>
        <fullName evidence="5">Copia protein</fullName>
    </submittedName>
</protein>
<dbReference type="GO" id="GO:0016787">
    <property type="term" value="F:hydrolase activity"/>
    <property type="evidence" value="ECO:0007669"/>
    <property type="project" value="UniProtKB-KW"/>
</dbReference>
<keyword evidence="1" id="KW-0479">Metal-binding</keyword>
<dbReference type="PANTHER" id="PTHR42648:SF32">
    <property type="entry name" value="RIBONUCLEASE H-LIKE DOMAIN, GAG-PRE-INTEGRASE DOMAIN PROTEIN-RELATED"/>
    <property type="match status" value="1"/>
</dbReference>
<dbReference type="GO" id="GO:0046872">
    <property type="term" value="F:metal ion binding"/>
    <property type="evidence" value="ECO:0007669"/>
    <property type="project" value="UniProtKB-KW"/>
</dbReference>
<proteinExistence type="predicted"/>
<dbReference type="EMBL" id="BKCJ010157877">
    <property type="protein sequence ID" value="GEY18003.1"/>
    <property type="molecule type" value="Genomic_DNA"/>
</dbReference>
<evidence type="ECO:0000259" key="4">
    <source>
        <dbReference type="Pfam" id="PF07727"/>
    </source>
</evidence>
<comment type="caution">
    <text evidence="5">The sequence shown here is derived from an EMBL/GenBank/DDBJ whole genome shotgun (WGS) entry which is preliminary data.</text>
</comment>
<accession>A0A699HJ41</accession>
<dbReference type="Gene3D" id="3.30.420.10">
    <property type="entry name" value="Ribonuclease H-like superfamily/Ribonuclease H"/>
    <property type="match status" value="1"/>
</dbReference>
<evidence type="ECO:0000256" key="3">
    <source>
        <dbReference type="SAM" id="MobiDB-lite"/>
    </source>
</evidence>
<dbReference type="SUPFAM" id="SSF53098">
    <property type="entry name" value="Ribonuclease H-like"/>
    <property type="match status" value="1"/>
</dbReference>